<dbReference type="KEGG" id="ehx:EMIHUDRAFT_240685"/>
<dbReference type="Pfam" id="PF12928">
    <property type="entry name" value="tRNA_int_end_N2"/>
    <property type="match status" value="1"/>
</dbReference>
<keyword evidence="2" id="KW-0819">tRNA processing</keyword>
<dbReference type="EnsemblProtists" id="EOD22008">
    <property type="protein sequence ID" value="EOD22008"/>
    <property type="gene ID" value="EMIHUDRAFT_240685"/>
</dbReference>
<sequence>MQNASASLSQQRLEWLTRLSTPRGRSAKALSTAEWDAAEGLARVLRGKGNLSALGLFRSGQQWLRVEEVMCLVDEGSLLLLRDGQPLSVHAARVMLLGPQPGTAFEGAAAAKRELSISTFAALHRSGYVCRPPAPLADDDAYRRAGSPTLFAVYERREALFFDVVSGCG</sequence>
<evidence type="ECO:0000259" key="3">
    <source>
        <dbReference type="Pfam" id="PF12928"/>
    </source>
</evidence>
<comment type="similarity">
    <text evidence="1">Belongs to the SEN54 family.</text>
</comment>
<dbReference type="EnsemblProtists" id="EOD31993">
    <property type="protein sequence ID" value="EOD31993"/>
    <property type="gene ID" value="EMIHUDRAFT_202511"/>
</dbReference>
<dbReference type="RefSeq" id="XP_005784422.1">
    <property type="nucleotide sequence ID" value="XM_005784365.1"/>
</dbReference>
<reference evidence="4" key="2">
    <citation type="submission" date="2024-10" db="UniProtKB">
        <authorList>
            <consortium name="EnsemblProtists"/>
        </authorList>
    </citation>
    <scope>IDENTIFICATION</scope>
</reference>
<evidence type="ECO:0000256" key="1">
    <source>
        <dbReference type="ARBA" id="ARBA00005736"/>
    </source>
</evidence>
<organism evidence="4 5">
    <name type="scientific">Emiliania huxleyi (strain CCMP1516)</name>
    <dbReference type="NCBI Taxonomy" id="280463"/>
    <lineage>
        <taxon>Eukaryota</taxon>
        <taxon>Haptista</taxon>
        <taxon>Haptophyta</taxon>
        <taxon>Prymnesiophyceae</taxon>
        <taxon>Isochrysidales</taxon>
        <taxon>Noelaerhabdaceae</taxon>
        <taxon>Emiliania</taxon>
    </lineage>
</organism>
<dbReference type="PANTHER" id="PTHR21027">
    <property type="entry name" value="TRNA-SPLICING ENDONUCLEASE SUBUNIT SEN54"/>
    <property type="match status" value="1"/>
</dbReference>
<dbReference type="InterPro" id="IPR024337">
    <property type="entry name" value="tRNA_splic_suSen54"/>
</dbReference>
<dbReference type="GeneID" id="17267553"/>
<dbReference type="GO" id="GO:0000379">
    <property type="term" value="P:tRNA-type intron splice site recognition and cleavage"/>
    <property type="evidence" value="ECO:0007669"/>
    <property type="project" value="TreeGrafter"/>
</dbReference>
<dbReference type="PaxDb" id="2903-EOD22008"/>
<reference evidence="5" key="1">
    <citation type="journal article" date="2013" name="Nature">
        <title>Pan genome of the phytoplankton Emiliania underpins its global distribution.</title>
        <authorList>
            <person name="Read B.A."/>
            <person name="Kegel J."/>
            <person name="Klute M.J."/>
            <person name="Kuo A."/>
            <person name="Lefebvre S.C."/>
            <person name="Maumus F."/>
            <person name="Mayer C."/>
            <person name="Miller J."/>
            <person name="Monier A."/>
            <person name="Salamov A."/>
            <person name="Young J."/>
            <person name="Aguilar M."/>
            <person name="Claverie J.M."/>
            <person name="Frickenhaus S."/>
            <person name="Gonzalez K."/>
            <person name="Herman E.K."/>
            <person name="Lin Y.C."/>
            <person name="Napier J."/>
            <person name="Ogata H."/>
            <person name="Sarno A.F."/>
            <person name="Shmutz J."/>
            <person name="Schroeder D."/>
            <person name="de Vargas C."/>
            <person name="Verret F."/>
            <person name="von Dassow P."/>
            <person name="Valentin K."/>
            <person name="Van de Peer Y."/>
            <person name="Wheeler G."/>
            <person name="Dacks J.B."/>
            <person name="Delwiche C.F."/>
            <person name="Dyhrman S.T."/>
            <person name="Glockner G."/>
            <person name="John U."/>
            <person name="Richards T."/>
            <person name="Worden A.Z."/>
            <person name="Zhang X."/>
            <person name="Grigoriev I.V."/>
            <person name="Allen A.E."/>
            <person name="Bidle K."/>
            <person name="Borodovsky M."/>
            <person name="Bowler C."/>
            <person name="Brownlee C."/>
            <person name="Cock J.M."/>
            <person name="Elias M."/>
            <person name="Gladyshev V.N."/>
            <person name="Groth M."/>
            <person name="Guda C."/>
            <person name="Hadaegh A."/>
            <person name="Iglesias-Rodriguez M.D."/>
            <person name="Jenkins J."/>
            <person name="Jones B.M."/>
            <person name="Lawson T."/>
            <person name="Leese F."/>
            <person name="Lindquist E."/>
            <person name="Lobanov A."/>
            <person name="Lomsadze A."/>
            <person name="Malik S.B."/>
            <person name="Marsh M.E."/>
            <person name="Mackinder L."/>
            <person name="Mock T."/>
            <person name="Mueller-Roeber B."/>
            <person name="Pagarete A."/>
            <person name="Parker M."/>
            <person name="Probert I."/>
            <person name="Quesneville H."/>
            <person name="Raines C."/>
            <person name="Rensing S.A."/>
            <person name="Riano-Pachon D.M."/>
            <person name="Richier S."/>
            <person name="Rokitta S."/>
            <person name="Shiraiwa Y."/>
            <person name="Soanes D.M."/>
            <person name="van der Giezen M."/>
            <person name="Wahlund T.M."/>
            <person name="Williams B."/>
            <person name="Wilson W."/>
            <person name="Wolfe G."/>
            <person name="Wurch L.L."/>
        </authorList>
    </citation>
    <scope>NUCLEOTIDE SEQUENCE</scope>
</reference>
<proteinExistence type="inferred from homology"/>
<dbReference type="HOGENOM" id="CLU_1581423_0_0_1"/>
<dbReference type="PANTHER" id="PTHR21027:SF1">
    <property type="entry name" value="TRNA-SPLICING ENDONUCLEASE SUBUNIT SEN54"/>
    <property type="match status" value="1"/>
</dbReference>
<dbReference type="InterPro" id="IPR024336">
    <property type="entry name" value="tRNA_splic_suSen54_N"/>
</dbReference>
<dbReference type="RefSeq" id="XP_005774437.1">
    <property type="nucleotide sequence ID" value="XM_005774380.1"/>
</dbReference>
<feature type="domain" description="tRNA-splicing endonuclease subunit Sen54 N-terminal" evidence="3">
    <location>
        <begin position="19"/>
        <end position="80"/>
    </location>
</feature>
<evidence type="ECO:0000313" key="5">
    <source>
        <dbReference type="Proteomes" id="UP000013827"/>
    </source>
</evidence>
<protein>
    <recommendedName>
        <fullName evidence="3">tRNA-splicing endonuclease subunit Sen54 N-terminal domain-containing protein</fullName>
    </recommendedName>
</protein>
<dbReference type="GeneID" id="17277266"/>
<evidence type="ECO:0000256" key="2">
    <source>
        <dbReference type="ARBA" id="ARBA00022694"/>
    </source>
</evidence>
<name>A0A0D3K8A8_EMIH1</name>
<dbReference type="GO" id="GO:0000214">
    <property type="term" value="C:tRNA-intron endonuclease complex"/>
    <property type="evidence" value="ECO:0007669"/>
    <property type="project" value="TreeGrafter"/>
</dbReference>
<dbReference type="AlphaFoldDB" id="A0A0D3K8A8"/>
<keyword evidence="5" id="KW-1185">Reference proteome</keyword>
<evidence type="ECO:0000313" key="4">
    <source>
        <dbReference type="EnsemblProtists" id="EOD31993"/>
    </source>
</evidence>
<accession>A0A0D3K8A8</accession>
<dbReference type="KEGG" id="ehx:EMIHUDRAFT_202511"/>
<dbReference type="Proteomes" id="UP000013827">
    <property type="component" value="Unassembled WGS sequence"/>
</dbReference>